<keyword evidence="9" id="KW-0393">Immunoglobulin domain</keyword>
<evidence type="ECO:0000256" key="3">
    <source>
        <dbReference type="ARBA" id="ARBA00006692"/>
    </source>
</evidence>
<evidence type="ECO:0000256" key="1">
    <source>
        <dbReference type="ARBA" id="ARBA00004123"/>
    </source>
</evidence>
<dbReference type="InterPro" id="IPR003598">
    <property type="entry name" value="Ig_sub2"/>
</dbReference>
<dbReference type="FunFam" id="2.60.40.10:FF:000697">
    <property type="entry name" value="titin isoform X1"/>
    <property type="match status" value="1"/>
</dbReference>
<evidence type="ECO:0000256" key="8">
    <source>
        <dbReference type="ARBA" id="ARBA00023242"/>
    </source>
</evidence>
<protein>
    <recommendedName>
        <fullName evidence="10">Ig-like domain-containing protein</fullName>
    </recommendedName>
</protein>
<dbReference type="PROSITE" id="PS50835">
    <property type="entry name" value="IG_LIKE"/>
    <property type="match status" value="9"/>
</dbReference>
<evidence type="ECO:0000259" key="10">
    <source>
        <dbReference type="PROSITE" id="PS50835"/>
    </source>
</evidence>
<evidence type="ECO:0000313" key="11">
    <source>
        <dbReference type="EMBL" id="KAL0184774.1"/>
    </source>
</evidence>
<dbReference type="FunFam" id="2.60.40.10:FF:000779">
    <property type="entry name" value="Titin b"/>
    <property type="match status" value="1"/>
</dbReference>
<keyword evidence="6" id="KW-0677">Repeat</keyword>
<feature type="domain" description="Ig-like" evidence="10">
    <location>
        <begin position="90"/>
        <end position="180"/>
    </location>
</feature>
<feature type="domain" description="Ig-like" evidence="10">
    <location>
        <begin position="468"/>
        <end position="538"/>
    </location>
</feature>
<dbReference type="Proteomes" id="UP001529510">
    <property type="component" value="Unassembled WGS sequence"/>
</dbReference>
<dbReference type="SMART" id="SM00408">
    <property type="entry name" value="IGc2"/>
    <property type="match status" value="6"/>
</dbReference>
<evidence type="ECO:0000256" key="4">
    <source>
        <dbReference type="ARBA" id="ARBA00022490"/>
    </source>
</evidence>
<dbReference type="SUPFAM" id="SSF48726">
    <property type="entry name" value="Immunoglobulin"/>
    <property type="match status" value="14"/>
</dbReference>
<feature type="domain" description="Ig-like" evidence="10">
    <location>
        <begin position="1347"/>
        <end position="1431"/>
    </location>
</feature>
<dbReference type="CDD" id="cd00096">
    <property type="entry name" value="Ig"/>
    <property type="match status" value="3"/>
</dbReference>
<gene>
    <name evidence="11" type="ORF">M9458_020470</name>
</gene>
<dbReference type="PANTHER" id="PTHR35971">
    <property type="entry name" value="SI:DKEY-31G6.6"/>
    <property type="match status" value="1"/>
</dbReference>
<feature type="domain" description="Ig-like" evidence="10">
    <location>
        <begin position="561"/>
        <end position="653"/>
    </location>
</feature>
<keyword evidence="8" id="KW-0539">Nucleus</keyword>
<evidence type="ECO:0000256" key="9">
    <source>
        <dbReference type="ARBA" id="ARBA00023319"/>
    </source>
</evidence>
<feature type="non-terminal residue" evidence="11">
    <location>
        <position position="1"/>
    </location>
</feature>
<feature type="domain" description="Ig-like" evidence="10">
    <location>
        <begin position="1434"/>
        <end position="1477"/>
    </location>
</feature>
<proteinExistence type="inferred from homology"/>
<feature type="domain" description="Ig-like" evidence="10">
    <location>
        <begin position="745"/>
        <end position="831"/>
    </location>
</feature>
<keyword evidence="7" id="KW-1015">Disulfide bond</keyword>
<comment type="caution">
    <text evidence="11">The sequence shown here is derived from an EMBL/GenBank/DDBJ whole genome shotgun (WGS) entry which is preliminary data.</text>
</comment>
<organism evidence="11 12">
    <name type="scientific">Cirrhinus mrigala</name>
    <name type="common">Mrigala</name>
    <dbReference type="NCBI Taxonomy" id="683832"/>
    <lineage>
        <taxon>Eukaryota</taxon>
        <taxon>Metazoa</taxon>
        <taxon>Chordata</taxon>
        <taxon>Craniata</taxon>
        <taxon>Vertebrata</taxon>
        <taxon>Euteleostomi</taxon>
        <taxon>Actinopterygii</taxon>
        <taxon>Neopterygii</taxon>
        <taxon>Teleostei</taxon>
        <taxon>Ostariophysi</taxon>
        <taxon>Cypriniformes</taxon>
        <taxon>Cyprinidae</taxon>
        <taxon>Labeoninae</taxon>
        <taxon>Labeonini</taxon>
        <taxon>Cirrhinus</taxon>
    </lineage>
</organism>
<dbReference type="InterPro" id="IPR007110">
    <property type="entry name" value="Ig-like_dom"/>
</dbReference>
<evidence type="ECO:0000256" key="7">
    <source>
        <dbReference type="ARBA" id="ARBA00023157"/>
    </source>
</evidence>
<dbReference type="GO" id="GO:0005634">
    <property type="term" value="C:nucleus"/>
    <property type="evidence" value="ECO:0007669"/>
    <property type="project" value="UniProtKB-SubCell"/>
</dbReference>
<keyword evidence="12" id="KW-1185">Reference proteome</keyword>
<evidence type="ECO:0000313" key="12">
    <source>
        <dbReference type="Proteomes" id="UP001529510"/>
    </source>
</evidence>
<dbReference type="InterPro" id="IPR013783">
    <property type="entry name" value="Ig-like_fold"/>
</dbReference>
<evidence type="ECO:0000256" key="5">
    <source>
        <dbReference type="ARBA" id="ARBA00022553"/>
    </source>
</evidence>
<dbReference type="InterPro" id="IPR052385">
    <property type="entry name" value="Obscurin/Obscurin-like_Reg"/>
</dbReference>
<dbReference type="InterPro" id="IPR003599">
    <property type="entry name" value="Ig_sub"/>
</dbReference>
<dbReference type="PANTHER" id="PTHR35971:SF5">
    <property type="entry name" value="OBSCURIN LIKE CYTOSKELETAL ADAPTOR 1"/>
    <property type="match status" value="1"/>
</dbReference>
<dbReference type="EMBL" id="JAMKFB020000009">
    <property type="protein sequence ID" value="KAL0184774.1"/>
    <property type="molecule type" value="Genomic_DNA"/>
</dbReference>
<feature type="domain" description="Ig-like" evidence="10">
    <location>
        <begin position="656"/>
        <end position="740"/>
    </location>
</feature>
<dbReference type="FunFam" id="2.60.40.10:FF:000659">
    <property type="entry name" value="titin isoform X1"/>
    <property type="match status" value="1"/>
</dbReference>
<dbReference type="InterPro" id="IPR036179">
    <property type="entry name" value="Ig-like_dom_sf"/>
</dbReference>
<dbReference type="FunFam" id="2.60.40.10:FF:000792">
    <property type="entry name" value="titin isoform X1"/>
    <property type="match status" value="1"/>
</dbReference>
<dbReference type="SMART" id="SM00409">
    <property type="entry name" value="IG"/>
    <property type="match status" value="12"/>
</dbReference>
<name>A0ABD0QEV6_CIRMR</name>
<accession>A0ABD0QEV6</accession>
<evidence type="ECO:0000256" key="2">
    <source>
        <dbReference type="ARBA" id="ARBA00004496"/>
    </source>
</evidence>
<keyword evidence="4" id="KW-0963">Cytoplasm</keyword>
<feature type="non-terminal residue" evidence="11">
    <location>
        <position position="1477"/>
    </location>
</feature>
<comment type="subcellular location">
    <subcellularLocation>
        <location evidence="2">Cytoplasm</location>
    </subcellularLocation>
    <subcellularLocation>
        <location evidence="1">Nucleus</location>
    </subcellularLocation>
</comment>
<reference evidence="11 12" key="1">
    <citation type="submission" date="2024-05" db="EMBL/GenBank/DDBJ databases">
        <title>Genome sequencing and assembly of Indian major carp, Cirrhinus mrigala (Hamilton, 1822).</title>
        <authorList>
            <person name="Mohindra V."/>
            <person name="Chowdhury L.M."/>
            <person name="Lal K."/>
            <person name="Jena J.K."/>
        </authorList>
    </citation>
    <scope>NUCLEOTIDE SEQUENCE [LARGE SCALE GENOMIC DNA]</scope>
    <source>
        <strain evidence="11">CM1030</strain>
        <tissue evidence="11">Blood</tissue>
    </source>
</reference>
<dbReference type="FunFam" id="2.60.40.10:FF:000050">
    <property type="entry name" value="Titin isoform B"/>
    <property type="match status" value="7"/>
</dbReference>
<sequence>HFKIPSCTGSDTAWYTATAINKAGRDTTRCKVNIEVDAVMPQPEKKLVIPKGTYKAKEIAAPELEPLHLRYGQEQWEDGDLYDKEKQQKPHFKKKLTSVRLKRFGPAHFECRLTPIGDPTMIVEWLHDGKPLAAANRLRMVNEFGYCSLDYEAAYSRDSGVITCRATNKFGVDQTSATLIVKDEKSLVEESQLPEGRRGQRIEEIERIAHEGGPSGVTGEDNLEKTKPEIVLLPEPVRVMEGETAKFRCRVTGYPTPKVNWYLNGLLIRKSKRFRLHFDGIHYLEIVDAKPYDSGEVKVLAENPEGVAEHLVKFEIQQKEDFRSILRRAPEIKAPAPVPTQEHGRVSFEVVKAEKPSEISKEPKEVVKLRKAERVIHEKLTEETEELRSKFKRRTQEGYYEAITAVELKSRKKDESYEDMLRKRKEELLHHAKELGPEAEKKKEEEGKLTIPKIKPEKIVLSPSMEAPKIIERIQSQTVCLGDEVHFRCRITGKPDPECQWFKNGVLLEKSDRVYWYWPEDHVCELVIRNVLAEDSASVMIKAMNIAGETSSHAFLLVQGKQVVSFTQLLEDQNAKEKDTMVTFECETNEPFVKVKWMKNNAEIFSGDKYRMHSDRKVHFLSVLMISMNDEAEYSCVVVDDDHIRTSASLYVEGAPLEIVKNLENTEVPETYSGEFECVLSREDAEGTWYFENKEITPSLKYVVSARRGRHSLSVKDVKKEDQGKYTFKVGDLKTSASLKMKLRPVTLMQGLSDLTICEGDIAQLEVRFSQENVEGSWMKNGQAISASDKIHMVIDKVTHKLLIEDASKDDAGMYSFVVPAQDISTNGKLTVQTIGFLAPLKDVSTVEGTKAVLEAKISATDITSVKWFHDDKLVTASDRVQMVVKGSKQRLAIARTYASDEGRYKLIAGKVDSTCKLSVQPVSIVKHMEDCVCTETQNVTFEVEISHPGIDALWTFKGQPLKAGPKYKIEGKGTHYSLTVLNAMKDEEGEYMFMAGEKESRARLIVSGGAINKPLHDVTVAESQTAELECEVANPTTEGKWLKDGHPVDFSDNIISENNGAVRRLVIVITRPQDVGEYTYQVANSKTSCNLKNQTVTETQEAVFSIELTHLDVKGSQWIKNGVEIQPSDKFEITVQGMVHTLKIKNCNTQDESVYGFKLGKLSANARLNVETIKIVKKPKDVTSLLDATASFELSLSHDGIPVKWMFNNQELEPSSNIKILSERKAHKLIIQSVEGHMAGEYIAVVGHLQCSARLHVEHLRVTKPLKNIEVPETHVATFECEVSHFNVPSIWLKNGDEIEMSEKFGIVVQGKVHQLKVMNASQEDASEYAFVCGNDSVSATLTVKPILITSMLQDINVKEKDTVTFEVTVNYEGITYKWLKNGVEIRSSDRCQTRCKQFTHSLTIRNVHFGDGGDYTFVAGSAETSAKLFVDARVIEFTKHIKDIKVTEKKRAIFECELSEPNVPVMWMKDGQELE</sequence>
<dbReference type="FunFam" id="2.60.40.10:FF:000981">
    <property type="entry name" value="Titin a"/>
    <property type="match status" value="1"/>
</dbReference>
<feature type="domain" description="Ig-like" evidence="10">
    <location>
        <begin position="228"/>
        <end position="315"/>
    </location>
</feature>
<comment type="similarity">
    <text evidence="3">Belongs to the protein kinase superfamily. CAMK Ser/Thr protein kinase family.</text>
</comment>
<dbReference type="Gene3D" id="2.60.40.10">
    <property type="entry name" value="Immunoglobulins"/>
    <property type="match status" value="14"/>
</dbReference>
<evidence type="ECO:0000256" key="6">
    <source>
        <dbReference type="ARBA" id="ARBA00022737"/>
    </source>
</evidence>
<dbReference type="FunFam" id="2.60.40.10:FF:001382">
    <property type="entry name" value="titin isoform X1"/>
    <property type="match status" value="1"/>
</dbReference>
<dbReference type="GO" id="GO:0005737">
    <property type="term" value="C:cytoplasm"/>
    <property type="evidence" value="ECO:0007669"/>
    <property type="project" value="UniProtKB-SubCell"/>
</dbReference>
<keyword evidence="5" id="KW-0597">Phosphoprotein</keyword>
<feature type="domain" description="Ig-like" evidence="10">
    <location>
        <begin position="1003"/>
        <end position="1098"/>
    </location>
</feature>
<dbReference type="InterPro" id="IPR013098">
    <property type="entry name" value="Ig_I-set"/>
</dbReference>
<dbReference type="Pfam" id="PF07679">
    <property type="entry name" value="I-set"/>
    <property type="match status" value="13"/>
</dbReference>